<evidence type="ECO:0000313" key="2">
    <source>
        <dbReference type="EMBL" id="OXT01833.1"/>
    </source>
</evidence>
<dbReference type="Proteomes" id="UP000215405">
    <property type="component" value="Unassembled WGS sequence"/>
</dbReference>
<sequence length="84" mass="8799">MSGKLFLRTVLSAGLALPALPALAVSIHIEPPMRSERPVTKVQACGWFIVLRCGRSQRAARSFLDQLGGPGVGGGAGTRVIDTN</sequence>
<comment type="caution">
    <text evidence="2">The sequence shown here is derived from an EMBL/GenBank/DDBJ whole genome shotgun (WGS) entry which is preliminary data.</text>
</comment>
<dbReference type="AlphaFoldDB" id="A0A231V0V9"/>
<keyword evidence="1" id="KW-0732">Signal</keyword>
<feature type="chain" id="PRO_5012646914" description="SPOR domain-containing protein" evidence="1">
    <location>
        <begin position="25"/>
        <end position="84"/>
    </location>
</feature>
<evidence type="ECO:0000256" key="1">
    <source>
        <dbReference type="SAM" id="SignalP"/>
    </source>
</evidence>
<protein>
    <recommendedName>
        <fullName evidence="4">SPOR domain-containing protein</fullName>
    </recommendedName>
</protein>
<dbReference type="EMBL" id="NBYO01000001">
    <property type="protein sequence ID" value="OXT01833.1"/>
    <property type="molecule type" value="Genomic_DNA"/>
</dbReference>
<proteinExistence type="predicted"/>
<feature type="signal peptide" evidence="1">
    <location>
        <begin position="1"/>
        <end position="24"/>
    </location>
</feature>
<keyword evidence="3" id="KW-1185">Reference proteome</keyword>
<evidence type="ECO:0000313" key="3">
    <source>
        <dbReference type="Proteomes" id="UP000215405"/>
    </source>
</evidence>
<dbReference type="RefSeq" id="WP_094075802.1">
    <property type="nucleotide sequence ID" value="NZ_NBYO01000001.1"/>
</dbReference>
<name>A0A231V0V9_9HYPH</name>
<organism evidence="2 3">
    <name type="scientific">Notoacmeibacter marinus</name>
    <dbReference type="NCBI Taxonomy" id="1876515"/>
    <lineage>
        <taxon>Bacteria</taxon>
        <taxon>Pseudomonadati</taxon>
        <taxon>Pseudomonadota</taxon>
        <taxon>Alphaproteobacteria</taxon>
        <taxon>Hyphomicrobiales</taxon>
        <taxon>Notoacmeibacteraceae</taxon>
        <taxon>Notoacmeibacter</taxon>
    </lineage>
</organism>
<evidence type="ECO:0008006" key="4">
    <source>
        <dbReference type="Google" id="ProtNLM"/>
    </source>
</evidence>
<accession>A0A231V0V9</accession>
<reference evidence="3" key="1">
    <citation type="journal article" date="2017" name="Int. J. Syst. Evol. Microbiol.">
        <title>Notoacmeibacter marinus gen. nov., sp. nov., isolated from the gut of a limpet and proposal of Notoacmeibacteraceae fam. nov. in the order Rhizobiales of the class Alphaproteobacteria.</title>
        <authorList>
            <person name="Huang Z."/>
            <person name="Guo F."/>
            <person name="Lai Q."/>
        </authorList>
    </citation>
    <scope>NUCLEOTIDE SEQUENCE [LARGE SCALE GENOMIC DNA]</scope>
    <source>
        <strain evidence="3">XMTR2A4</strain>
    </source>
</reference>
<gene>
    <name evidence="2" type="ORF">B7H23_02450</name>
</gene>